<reference evidence="1 2" key="1">
    <citation type="submission" date="2015-01" db="EMBL/GenBank/DDBJ databases">
        <title>Evolution of Trichinella species and genotypes.</title>
        <authorList>
            <person name="Korhonen P.K."/>
            <person name="Edoardo P."/>
            <person name="Giuseppe L.R."/>
            <person name="Gasser R.B."/>
        </authorList>
    </citation>
    <scope>NUCLEOTIDE SEQUENCE [LARGE SCALE GENOMIC DNA]</scope>
    <source>
        <strain evidence="1">ISS3</strain>
    </source>
</reference>
<protein>
    <submittedName>
        <fullName evidence="1">Uncharacterized protein</fullName>
    </submittedName>
</protein>
<gene>
    <name evidence="1" type="ORF">T01_10868</name>
</gene>
<dbReference type="AlphaFoldDB" id="A0A0V1BZV9"/>
<sequence>MSHLTCFRRTPDVFWQRKHRFFTVRLLDDGQLIESVKCSSMPGKSNYFCILLQWADIKRPLLPSPSYSTYSFCTPIAC</sequence>
<dbReference type="EMBL" id="JYDH01000004">
    <property type="protein sequence ID" value="KRY42433.1"/>
    <property type="molecule type" value="Genomic_DNA"/>
</dbReference>
<accession>A0A0V1BZV9</accession>
<dbReference type="Proteomes" id="UP000054776">
    <property type="component" value="Unassembled WGS sequence"/>
</dbReference>
<organism evidence="1 2">
    <name type="scientific">Trichinella spiralis</name>
    <name type="common">Trichina worm</name>
    <dbReference type="NCBI Taxonomy" id="6334"/>
    <lineage>
        <taxon>Eukaryota</taxon>
        <taxon>Metazoa</taxon>
        <taxon>Ecdysozoa</taxon>
        <taxon>Nematoda</taxon>
        <taxon>Enoplea</taxon>
        <taxon>Dorylaimia</taxon>
        <taxon>Trichinellida</taxon>
        <taxon>Trichinellidae</taxon>
        <taxon>Trichinella</taxon>
    </lineage>
</organism>
<dbReference type="InParanoid" id="A0A0V1BZV9"/>
<name>A0A0V1BZV9_TRISP</name>
<proteinExistence type="predicted"/>
<evidence type="ECO:0000313" key="2">
    <source>
        <dbReference type="Proteomes" id="UP000054776"/>
    </source>
</evidence>
<comment type="caution">
    <text evidence="1">The sequence shown here is derived from an EMBL/GenBank/DDBJ whole genome shotgun (WGS) entry which is preliminary data.</text>
</comment>
<evidence type="ECO:0000313" key="1">
    <source>
        <dbReference type="EMBL" id="KRY42433.1"/>
    </source>
</evidence>
<keyword evidence="2" id="KW-1185">Reference proteome</keyword>